<keyword evidence="4" id="KW-0732">Signal</keyword>
<feature type="signal peptide" evidence="4">
    <location>
        <begin position="1"/>
        <end position="16"/>
    </location>
</feature>
<evidence type="ECO:0000256" key="2">
    <source>
        <dbReference type="ARBA" id="ARBA00022670"/>
    </source>
</evidence>
<dbReference type="PANTHER" id="PTHR43343:SF3">
    <property type="entry name" value="PROTEASE DO-LIKE 8, CHLOROPLASTIC"/>
    <property type="match status" value="1"/>
</dbReference>
<dbReference type="InterPro" id="IPR001940">
    <property type="entry name" value="Peptidase_S1C"/>
</dbReference>
<protein>
    <submittedName>
        <fullName evidence="5">Trypsin-like peptidase domain-containing protein</fullName>
    </submittedName>
</protein>
<evidence type="ECO:0000313" key="6">
    <source>
        <dbReference type="Proteomes" id="UP001326110"/>
    </source>
</evidence>
<keyword evidence="3" id="KW-0378">Hydrolase</keyword>
<dbReference type="InterPro" id="IPR009003">
    <property type="entry name" value="Peptidase_S1_PA"/>
</dbReference>
<gene>
    <name evidence="5" type="ORF">SR858_06120</name>
</gene>
<evidence type="ECO:0000256" key="1">
    <source>
        <dbReference type="ARBA" id="ARBA00010541"/>
    </source>
</evidence>
<feature type="chain" id="PRO_5047392447" evidence="4">
    <location>
        <begin position="17"/>
        <end position="405"/>
    </location>
</feature>
<evidence type="ECO:0000256" key="4">
    <source>
        <dbReference type="SAM" id="SignalP"/>
    </source>
</evidence>
<name>A0ABZ0Y5T3_9BURK</name>
<dbReference type="EMBL" id="CP140152">
    <property type="protein sequence ID" value="WQH07426.1"/>
    <property type="molecule type" value="Genomic_DNA"/>
</dbReference>
<comment type="similarity">
    <text evidence="1">Belongs to the peptidase S1C family.</text>
</comment>
<accession>A0ABZ0Y5T3</accession>
<keyword evidence="2" id="KW-0645">Protease</keyword>
<dbReference type="RefSeq" id="WP_322534608.1">
    <property type="nucleotide sequence ID" value="NZ_CP140152.1"/>
</dbReference>
<dbReference type="Pfam" id="PF13365">
    <property type="entry name" value="Trypsin_2"/>
    <property type="match status" value="1"/>
</dbReference>
<sequence length="405" mass="43276">MFSLCAALLVSATVQAAPAVAPMSAVINVSSENLRKTAEFKLWKSALDKTQPVGQVGLGIFCSDGQDIIYTKGLDEYNVIRVGKNFLDRSAALGYPKFEGEESAFAEKLGLEADFKVGFTLLALHYDICGSPNAKEFSGTASVKLRLELYSNKLKRIVYTNNLEGKFSSKEKIKSQDFDDALFNSALDVAFSDKAYVDQYRDIVRTVEATEKIDVVNGKRLSESIDKNSKALLGSVVTVEGPLGSGSGFYVGYDGYIVTNQHVVGEAKSVRIKFPGGFSISGEVMRTDPMRDVALIKTASATAVQLSIRKTPVKVGEVVFAIGSPFGEQLSGTVTRGIVSAERVINEKNYIQSDAAINQGNSGGPLLDANGEVIAMAQSAISGASGIGMFIPVKEALDSLGMVLK</sequence>
<dbReference type="Gene3D" id="2.40.10.10">
    <property type="entry name" value="Trypsin-like serine proteases"/>
    <property type="match status" value="2"/>
</dbReference>
<reference evidence="5 6" key="1">
    <citation type="submission" date="2023-11" db="EMBL/GenBank/DDBJ databases">
        <title>MicrobeMod: A computational toolkit for identifying prokaryotic methylation and restriction-modification with nanopore sequencing.</title>
        <authorList>
            <person name="Crits-Christoph A."/>
            <person name="Kang S.C."/>
            <person name="Lee H."/>
            <person name="Ostrov N."/>
        </authorList>
    </citation>
    <scope>NUCLEOTIDE SEQUENCE [LARGE SCALE GENOMIC DNA]</scope>
    <source>
        <strain evidence="5 6">ATCC 25935</strain>
    </source>
</reference>
<dbReference type="InterPro" id="IPR051201">
    <property type="entry name" value="Chloro_Bact_Ser_Proteases"/>
</dbReference>
<dbReference type="Proteomes" id="UP001326110">
    <property type="component" value="Chromosome"/>
</dbReference>
<keyword evidence="6" id="KW-1185">Reference proteome</keyword>
<dbReference type="PRINTS" id="PR00834">
    <property type="entry name" value="PROTEASES2C"/>
</dbReference>
<proteinExistence type="inferred from homology"/>
<evidence type="ECO:0000313" key="5">
    <source>
        <dbReference type="EMBL" id="WQH07426.1"/>
    </source>
</evidence>
<dbReference type="InterPro" id="IPR043504">
    <property type="entry name" value="Peptidase_S1_PA_chymotrypsin"/>
</dbReference>
<evidence type="ECO:0000256" key="3">
    <source>
        <dbReference type="ARBA" id="ARBA00022801"/>
    </source>
</evidence>
<dbReference type="PANTHER" id="PTHR43343">
    <property type="entry name" value="PEPTIDASE S12"/>
    <property type="match status" value="1"/>
</dbReference>
<dbReference type="SUPFAM" id="SSF50494">
    <property type="entry name" value="Trypsin-like serine proteases"/>
    <property type="match status" value="1"/>
</dbReference>
<organism evidence="5 6">
    <name type="scientific">Duganella zoogloeoides</name>
    <dbReference type="NCBI Taxonomy" id="75659"/>
    <lineage>
        <taxon>Bacteria</taxon>
        <taxon>Pseudomonadati</taxon>
        <taxon>Pseudomonadota</taxon>
        <taxon>Betaproteobacteria</taxon>
        <taxon>Burkholderiales</taxon>
        <taxon>Oxalobacteraceae</taxon>
        <taxon>Telluria group</taxon>
        <taxon>Duganella</taxon>
    </lineage>
</organism>